<dbReference type="AlphaFoldDB" id="A0A2P2P8E5"/>
<reference evidence="1" key="1">
    <citation type="submission" date="2018-02" db="EMBL/GenBank/DDBJ databases">
        <title>Rhizophora mucronata_Transcriptome.</title>
        <authorList>
            <person name="Meera S.P."/>
            <person name="Sreeshan A."/>
            <person name="Augustine A."/>
        </authorList>
    </citation>
    <scope>NUCLEOTIDE SEQUENCE</scope>
    <source>
        <tissue evidence="1">Leaf</tissue>
    </source>
</reference>
<proteinExistence type="predicted"/>
<protein>
    <submittedName>
        <fullName evidence="1">Uncharacterized protein</fullName>
    </submittedName>
</protein>
<name>A0A2P2P8E5_RHIMU</name>
<sequence length="52" mass="5691">MLVKLSAPFPIQFLSPCSATYLSPKVKSLCTPLACQCDKHMLRLPAVGWLDA</sequence>
<evidence type="ECO:0000313" key="1">
    <source>
        <dbReference type="EMBL" id="MBX50903.1"/>
    </source>
</evidence>
<organism evidence="1">
    <name type="scientific">Rhizophora mucronata</name>
    <name type="common">Asiatic mangrove</name>
    <dbReference type="NCBI Taxonomy" id="61149"/>
    <lineage>
        <taxon>Eukaryota</taxon>
        <taxon>Viridiplantae</taxon>
        <taxon>Streptophyta</taxon>
        <taxon>Embryophyta</taxon>
        <taxon>Tracheophyta</taxon>
        <taxon>Spermatophyta</taxon>
        <taxon>Magnoliopsida</taxon>
        <taxon>eudicotyledons</taxon>
        <taxon>Gunneridae</taxon>
        <taxon>Pentapetalae</taxon>
        <taxon>rosids</taxon>
        <taxon>fabids</taxon>
        <taxon>Malpighiales</taxon>
        <taxon>Rhizophoraceae</taxon>
        <taxon>Rhizophora</taxon>
    </lineage>
</organism>
<dbReference type="EMBL" id="GGEC01070419">
    <property type="protein sequence ID" value="MBX50903.1"/>
    <property type="molecule type" value="Transcribed_RNA"/>
</dbReference>
<accession>A0A2P2P8E5</accession>